<sequence length="407" mass="44515">MSLVLSRPAPRTPESLSDAEIEQIGADMDAIRAEVMNDLGAADAAYIRKIIKIQRSLEVTSRGILLFSQFPPAWILGTVGLAIAKILDNMEIGHNVLHGQWDWMRDPKIHSTSWEWDHVSPAAQWKASHNQIHHTWTNVIGKDDDLGYGILRVDEKQPWTLGALAQPAVAAGNALVFEYGIGVYDAKVGPMLRGEVTRAEAAPLLRDLGAKIRKQAAKDYLLHPALSGPAFLHTAAANLVANVIRNIWSNAVIMCGHFPSGVQTFATDSIEGETRPRWYIRQMLGSANITGSKLLHIMSGNLSHQIEHHLFPDMPSNRLAQVAPKVKAVFERHGLHYEAGPMHRQLGSVWAKFFRLSLPEPELGRSRAAIIASAVGEAAGGLRTRVRERVRQLAGPVVPALPALGAA</sequence>
<feature type="domain" description="Fatty acid desaturase" evidence="1">
    <location>
        <begin position="74"/>
        <end position="338"/>
    </location>
</feature>
<dbReference type="Proteomes" id="UP001442841">
    <property type="component" value="Chromosome"/>
</dbReference>
<accession>A0ABZ3FSG1</accession>
<dbReference type="GO" id="GO:0016491">
    <property type="term" value="F:oxidoreductase activity"/>
    <property type="evidence" value="ECO:0007669"/>
    <property type="project" value="UniProtKB-KW"/>
</dbReference>
<dbReference type="RefSeq" id="WP_425310460.1">
    <property type="nucleotide sequence ID" value="NZ_CP154795.1"/>
</dbReference>
<dbReference type="PANTHER" id="PTHR19353">
    <property type="entry name" value="FATTY ACID DESATURASE 2"/>
    <property type="match status" value="1"/>
</dbReference>
<reference evidence="2 3" key="1">
    <citation type="submission" date="2024-04" db="EMBL/GenBank/DDBJ databases">
        <title>Isolation of an actinomycete strain from pig manure.</title>
        <authorList>
            <person name="Gong T."/>
            <person name="Yu Z."/>
            <person name="An M."/>
            <person name="Wei C."/>
            <person name="Yang W."/>
            <person name="Liu L."/>
        </authorList>
    </citation>
    <scope>NUCLEOTIDE SEQUENCE [LARGE SCALE GENOMIC DNA]</scope>
    <source>
        <strain evidence="2 3">ZF39</strain>
    </source>
</reference>
<dbReference type="EC" id="1.14.19.-" evidence="2"/>
<dbReference type="PANTHER" id="PTHR19353:SF19">
    <property type="entry name" value="DELTA(5) FATTY ACID DESATURASE C-RELATED"/>
    <property type="match status" value="1"/>
</dbReference>
<dbReference type="InterPro" id="IPR012171">
    <property type="entry name" value="Fatty_acid_desaturase"/>
</dbReference>
<evidence type="ECO:0000259" key="1">
    <source>
        <dbReference type="Pfam" id="PF00487"/>
    </source>
</evidence>
<name>A0ABZ3FSG1_9ACTN</name>
<gene>
    <name evidence="2" type="ORF">AADG42_17475</name>
</gene>
<keyword evidence="2" id="KW-0560">Oxidoreductase</keyword>
<dbReference type="Pfam" id="PF00487">
    <property type="entry name" value="FA_desaturase"/>
    <property type="match status" value="1"/>
</dbReference>
<organism evidence="2 3">
    <name type="scientific">Ammonicoccus fulvus</name>
    <dbReference type="NCBI Taxonomy" id="3138240"/>
    <lineage>
        <taxon>Bacteria</taxon>
        <taxon>Bacillati</taxon>
        <taxon>Actinomycetota</taxon>
        <taxon>Actinomycetes</taxon>
        <taxon>Propionibacteriales</taxon>
        <taxon>Propionibacteriaceae</taxon>
        <taxon>Ammonicoccus</taxon>
    </lineage>
</organism>
<protein>
    <submittedName>
        <fullName evidence="2">Acyl-CoA desaturase</fullName>
        <ecNumber evidence="2">1.14.19.-</ecNumber>
    </submittedName>
</protein>
<evidence type="ECO:0000313" key="3">
    <source>
        <dbReference type="Proteomes" id="UP001442841"/>
    </source>
</evidence>
<proteinExistence type="predicted"/>
<dbReference type="CDD" id="cd03506">
    <property type="entry name" value="Delta6-FADS-like"/>
    <property type="match status" value="1"/>
</dbReference>
<keyword evidence="3" id="KW-1185">Reference proteome</keyword>
<dbReference type="EMBL" id="CP154795">
    <property type="protein sequence ID" value="XAN09026.1"/>
    <property type="molecule type" value="Genomic_DNA"/>
</dbReference>
<evidence type="ECO:0000313" key="2">
    <source>
        <dbReference type="EMBL" id="XAN09026.1"/>
    </source>
</evidence>
<dbReference type="InterPro" id="IPR005804">
    <property type="entry name" value="FA_desaturase_dom"/>
</dbReference>